<feature type="compositionally biased region" description="Low complexity" evidence="1">
    <location>
        <begin position="20"/>
        <end position="39"/>
    </location>
</feature>
<evidence type="ECO:0000313" key="3">
    <source>
        <dbReference type="Proteomes" id="UP000179807"/>
    </source>
</evidence>
<reference evidence="2" key="1">
    <citation type="submission" date="2016-10" db="EMBL/GenBank/DDBJ databases">
        <authorList>
            <person name="Benchimol M."/>
            <person name="Almeida L.G."/>
            <person name="Vasconcelos A.T."/>
            <person name="Perreira-Neves A."/>
            <person name="Rosa I.A."/>
            <person name="Tasca T."/>
            <person name="Bogo M.R."/>
            <person name="de Souza W."/>
        </authorList>
    </citation>
    <scope>NUCLEOTIDE SEQUENCE [LARGE SCALE GENOMIC DNA]</scope>
    <source>
        <strain evidence="2">K</strain>
    </source>
</reference>
<feature type="region of interest" description="Disordered" evidence="1">
    <location>
        <begin position="153"/>
        <end position="256"/>
    </location>
</feature>
<accession>A0A1J4IZH4</accession>
<dbReference type="AlphaFoldDB" id="A0A1J4IZH4"/>
<feature type="compositionally biased region" description="Low complexity" evidence="1">
    <location>
        <begin position="1"/>
        <end position="11"/>
    </location>
</feature>
<comment type="caution">
    <text evidence="2">The sequence shown here is derived from an EMBL/GenBank/DDBJ whole genome shotgun (WGS) entry which is preliminary data.</text>
</comment>
<feature type="compositionally biased region" description="Pro residues" evidence="1">
    <location>
        <begin position="230"/>
        <end position="250"/>
    </location>
</feature>
<evidence type="ECO:0000256" key="1">
    <source>
        <dbReference type="SAM" id="MobiDB-lite"/>
    </source>
</evidence>
<keyword evidence="3" id="KW-1185">Reference proteome</keyword>
<evidence type="ECO:0000313" key="2">
    <source>
        <dbReference type="EMBL" id="OHS92752.1"/>
    </source>
</evidence>
<dbReference type="EMBL" id="MLAK01001470">
    <property type="protein sequence ID" value="OHS92752.1"/>
    <property type="molecule type" value="Genomic_DNA"/>
</dbReference>
<dbReference type="Proteomes" id="UP000179807">
    <property type="component" value="Unassembled WGS sequence"/>
</dbReference>
<dbReference type="GeneID" id="94831254"/>
<feature type="compositionally biased region" description="Low complexity" evidence="1">
    <location>
        <begin position="183"/>
        <end position="205"/>
    </location>
</feature>
<gene>
    <name evidence="2" type="ORF">TRFO_12301</name>
</gene>
<name>A0A1J4IZH4_9EUKA</name>
<feature type="region of interest" description="Disordered" evidence="1">
    <location>
        <begin position="1"/>
        <end position="56"/>
    </location>
</feature>
<organism evidence="2 3">
    <name type="scientific">Tritrichomonas foetus</name>
    <dbReference type="NCBI Taxonomy" id="1144522"/>
    <lineage>
        <taxon>Eukaryota</taxon>
        <taxon>Metamonada</taxon>
        <taxon>Parabasalia</taxon>
        <taxon>Tritrichomonadida</taxon>
        <taxon>Tritrichomonadidae</taxon>
        <taxon>Tritrichomonas</taxon>
    </lineage>
</organism>
<feature type="compositionally biased region" description="Low complexity" evidence="1">
    <location>
        <begin position="211"/>
        <end position="229"/>
    </location>
</feature>
<dbReference type="VEuPathDB" id="TrichDB:TRFO_12301"/>
<protein>
    <submittedName>
        <fullName evidence="2">Uncharacterized protein</fullName>
    </submittedName>
</protein>
<dbReference type="RefSeq" id="XP_068345889.1">
    <property type="nucleotide sequence ID" value="XM_068496550.1"/>
</dbReference>
<sequence>MAYPGQYGQAPTQPPPYGQPAPGGYPQQQQQPGQEPNPYSQVPPYGAPPNPYAPMGGPSVPGNVGIVSSKVKLVLSIDGVDREIQAFVQNMTGRLSFDPNSHSFTISNLSGVCHFEGTEAPFNLTNVKGSYEQRDGVPSQNFLNARNEFLSPVDSKSFQGGAPQGYPNPNQQQMGMPGYPNMNTQGFQGQPPNQPGYPNVGQQPNQPQPGYPNSQPGYPNAQPQYQGQPPMQPQPGYPQPQPGYPQPQQPMYPGQY</sequence>
<proteinExistence type="predicted"/>